<keyword evidence="14" id="KW-0614">Plasmid</keyword>
<evidence type="ECO:0000313" key="16">
    <source>
        <dbReference type="Proteomes" id="UP000331186"/>
    </source>
</evidence>
<proteinExistence type="predicted"/>
<dbReference type="Proteomes" id="UP000478945">
    <property type="component" value="Unassembled WGS sequence"/>
</dbReference>
<evidence type="ECO:0000313" key="9">
    <source>
        <dbReference type="EMBL" id="EAH3128426.1"/>
    </source>
</evidence>
<evidence type="ECO:0000313" key="10">
    <source>
        <dbReference type="EMBL" id="ECH7212753.1"/>
    </source>
</evidence>
<dbReference type="AlphaFoldDB" id="A0A3H2W1R2"/>
<name>A0A3H2W1R2_LISMN</name>
<accession>A0A3H2W1R2</accession>
<dbReference type="Proteomes" id="UP000352246">
    <property type="component" value="Unassembled WGS sequence"/>
</dbReference>
<dbReference type="EMBL" id="AABEVI010000014">
    <property type="protein sequence ID" value="EAH0219530.1"/>
    <property type="molecule type" value="Genomic_DNA"/>
</dbReference>
<evidence type="ECO:0000313" key="20">
    <source>
        <dbReference type="Proteomes" id="UP000460224"/>
    </source>
</evidence>
<evidence type="ECO:0000313" key="27">
    <source>
        <dbReference type="Proteomes" id="UP000549379"/>
    </source>
</evidence>
<evidence type="ECO:0000313" key="14">
    <source>
        <dbReference type="EMBL" id="UUJ81118.1"/>
    </source>
</evidence>
<evidence type="ECO:0000313" key="5">
    <source>
        <dbReference type="EMBL" id="EAG2998662.1"/>
    </source>
</evidence>
<dbReference type="EMBL" id="CP098508">
    <property type="protein sequence ID" value="UUJ81118.1"/>
    <property type="molecule type" value="Genomic_DNA"/>
</dbReference>
<dbReference type="Proteomes" id="UP000549379">
    <property type="component" value="Unassembled WGS sequence"/>
</dbReference>
<protein>
    <submittedName>
        <fullName evidence="12">Uncharacterized protein</fullName>
    </submittedName>
</protein>
<organism evidence="12 21">
    <name type="scientific">Listeria monocytogenes</name>
    <dbReference type="NCBI Taxonomy" id="1639"/>
    <lineage>
        <taxon>Bacteria</taxon>
        <taxon>Bacillati</taxon>
        <taxon>Bacillota</taxon>
        <taxon>Bacilli</taxon>
        <taxon>Bacillales</taxon>
        <taxon>Listeriaceae</taxon>
        <taxon>Listeria</taxon>
    </lineage>
</organism>
<evidence type="ECO:0000313" key="3">
    <source>
        <dbReference type="EMBL" id="EAD8147541.1"/>
    </source>
</evidence>
<dbReference type="EMBL" id="AAAIJX010000013">
    <property type="protein sequence ID" value="EAC4484027.1"/>
    <property type="molecule type" value="Genomic_DNA"/>
</dbReference>
<dbReference type="EMBL" id="AAAPCR010000024">
    <property type="protein sequence ID" value="EAD8147541.1"/>
    <property type="molecule type" value="Genomic_DNA"/>
</dbReference>
<dbReference type="EMBL" id="AAARIE010000028">
    <property type="protein sequence ID" value="EAE2661349.1"/>
    <property type="molecule type" value="Genomic_DNA"/>
</dbReference>
<dbReference type="Proteomes" id="UP000548826">
    <property type="component" value="Unassembled WGS sequence"/>
</dbReference>
<evidence type="ECO:0000313" key="1">
    <source>
        <dbReference type="EMBL" id="EAC4484027.1"/>
    </source>
</evidence>
<evidence type="ECO:0000313" key="22">
    <source>
        <dbReference type="Proteomes" id="UP000478945"/>
    </source>
</evidence>
<evidence type="ECO:0000313" key="15">
    <source>
        <dbReference type="Proteomes" id="UP000193519"/>
    </source>
</evidence>
<evidence type="ECO:0000313" key="21">
    <source>
        <dbReference type="Proteomes" id="UP000470497"/>
    </source>
</evidence>
<dbReference type="Proteomes" id="UP000331186">
    <property type="component" value="Unassembled WGS sequence"/>
</dbReference>
<dbReference type="Proteomes" id="UP000529135">
    <property type="component" value="Unassembled WGS sequence"/>
</dbReference>
<evidence type="ECO:0000313" key="8">
    <source>
        <dbReference type="EMBL" id="EAH1616636.1"/>
    </source>
</evidence>
<evidence type="ECO:0000313" key="11">
    <source>
        <dbReference type="EMBL" id="ECL0132263.1"/>
    </source>
</evidence>
<evidence type="ECO:0000313" key="12">
    <source>
        <dbReference type="EMBL" id="EDP8411308.1"/>
    </source>
</evidence>
<reference evidence="13 20" key="1">
    <citation type="submission" date="2018-04" db="EMBL/GenBank/DDBJ databases">
        <title>Genome Analysis of a Prevalent Clone of Listeria monocytogenes Sequence Type 87 in China.</title>
        <authorList>
            <person name="Wang Y."/>
        </authorList>
    </citation>
    <scope>NUCLEOTIDE SEQUENCE [LARGE SCALE GENOMIC DNA]</scope>
    <source>
        <strain evidence="13 20">ICDC_LM1523</strain>
    </source>
</reference>
<dbReference type="EMBL" id="AABFMV010000016">
    <property type="protein sequence ID" value="EAH1616636.1"/>
    <property type="molecule type" value="Genomic_DNA"/>
</dbReference>
<evidence type="ECO:0000313" key="13">
    <source>
        <dbReference type="EMBL" id="KAA9446524.1"/>
    </source>
</evidence>
<dbReference type="Proteomes" id="UP000470497">
    <property type="component" value="Unassembled WGS sequence"/>
</dbReference>
<reference evidence="14" key="4">
    <citation type="submission" date="2022-06" db="EMBL/GenBank/DDBJ databases">
        <title>Complete genomes of Listeria monocytogenes strains L58-55 and 6179.</title>
        <authorList>
            <person name="Schmitz-Esser S."/>
            <person name="Tibbs-Cortes B.W."/>
        </authorList>
    </citation>
    <scope>NUCLEOTIDE SEQUENCE</scope>
    <source>
        <strain evidence="14">L58-55</strain>
        <plasmid evidence="14">pLM58-55</plasmid>
    </source>
</reference>
<dbReference type="Proteomes" id="UP000413786">
    <property type="component" value="Unassembled WGS sequence"/>
</dbReference>
<dbReference type="EMBL" id="AAJEKY010000014">
    <property type="protein sequence ID" value="ECL0132263.1"/>
    <property type="molecule type" value="Genomic_DNA"/>
</dbReference>
<gene>
    <name evidence="5" type="ORF">B5K54_15365</name>
    <name evidence="14" type="ORF">BES38_15185</name>
    <name evidence="3" type="ORF">CD20_15945</name>
    <name evidence="8" type="ORF">D4271_14555</name>
    <name evidence="6" type="ORF">D4C60_15195</name>
    <name evidence="7" type="ORF">D4D89_14490</name>
    <name evidence="9" type="ORF">D5M70_14020</name>
    <name evidence="13" type="ORF">DCK61_15080</name>
    <name evidence="2" type="ORF">DU018_15385</name>
    <name evidence="1" type="ORF">E0I39_14100</name>
    <name evidence="4" type="ORF">E1V33_14405</name>
    <name evidence="11" type="ORF">FJU19_14260</name>
    <name evidence="10" type="ORF">FPL45_15600</name>
    <name evidence="12" type="ORF">G3R95_002888</name>
</gene>
<geneLocation type="plasmid" evidence="14 15">
    <name>pLM58-55</name>
</geneLocation>
<dbReference type="Proteomes" id="UP000383365">
    <property type="component" value="Unassembled WGS sequence"/>
</dbReference>
<sequence length="108" mass="12308">MNAARRKRIDQSIEFIIKQTEEVESIMEEEQEAIDNIPENLQGSARYGEMEEAISHLEAVIRSLDDALDVLQYELSSRATVPSVKSTKKTLGEIIKEQGLLIKIEEEF</sequence>
<evidence type="ECO:0000313" key="19">
    <source>
        <dbReference type="Proteomes" id="UP000413786"/>
    </source>
</evidence>
<evidence type="ECO:0000313" key="7">
    <source>
        <dbReference type="EMBL" id="EAH0219530.1"/>
    </source>
</evidence>
<evidence type="ECO:0000313" key="4">
    <source>
        <dbReference type="EMBL" id="EAE2661349.1"/>
    </source>
</evidence>
<evidence type="ECO:0000313" key="23">
    <source>
        <dbReference type="Proteomes" id="UP000517258"/>
    </source>
</evidence>
<evidence type="ECO:0000313" key="26">
    <source>
        <dbReference type="Proteomes" id="UP000548826"/>
    </source>
</evidence>
<evidence type="ECO:0000313" key="18">
    <source>
        <dbReference type="Proteomes" id="UP000371553"/>
    </source>
</evidence>
<evidence type="ECO:0000313" key="25">
    <source>
        <dbReference type="Proteomes" id="UP000529135"/>
    </source>
</evidence>
<evidence type="ECO:0000313" key="2">
    <source>
        <dbReference type="EMBL" id="EAC6549736.1"/>
    </source>
</evidence>
<reference evidence="2 16" key="2">
    <citation type="submission" date="2019-02" db="EMBL/GenBank/DDBJ databases">
        <authorList>
            <consortium name="GenomeTrakr: Next Generation Sequencing Network for Food Pathogen Tracability"/>
        </authorList>
    </citation>
    <scope>NUCLEOTIDE SEQUENCE [LARGE SCALE GENOMIC DNA]</scope>
    <source>
        <strain evidence="5 27">10B02965A-1</strain>
        <strain evidence="2 16">FDA00013332</strain>
        <strain evidence="10 17">FDA00014472</strain>
        <strain evidence="3 18">NYAG13B12507-5</strain>
    </source>
</reference>
<dbReference type="EMBL" id="AABGFX010000015">
    <property type="protein sequence ID" value="EAH3128426.1"/>
    <property type="molecule type" value="Genomic_DNA"/>
</dbReference>
<evidence type="ECO:0000313" key="17">
    <source>
        <dbReference type="Proteomes" id="UP000352246"/>
    </source>
</evidence>
<dbReference type="Proteomes" id="UP000517258">
    <property type="component" value="Unassembled WGS sequence"/>
</dbReference>
<evidence type="ECO:0000313" key="24">
    <source>
        <dbReference type="Proteomes" id="UP000525068"/>
    </source>
</evidence>
<dbReference type="Proteomes" id="UP000525068">
    <property type="component" value="Unassembled WGS sequence"/>
</dbReference>
<dbReference type="Proteomes" id="UP000193519">
    <property type="component" value="Plasmid pLM58-55"/>
</dbReference>
<dbReference type="Proteomes" id="UP000460224">
    <property type="component" value="Unassembled WGS sequence"/>
</dbReference>
<dbReference type="RefSeq" id="WP_031641563.1">
    <property type="nucleotide sequence ID" value="NZ_BAAFVI010000027.1"/>
</dbReference>
<reference evidence="12 21" key="3">
    <citation type="submission" date="2020-02" db="EMBL/GenBank/DDBJ databases">
        <authorList>
            <person name="Ashton P.M."/>
            <person name="Dallman T."/>
            <person name="Nair S."/>
            <person name="De Pinna E."/>
            <person name="Peters T."/>
            <person name="Grant K."/>
        </authorList>
    </citation>
    <scope>NUCLEOTIDE SEQUENCE [LARGE SCALE GENOMIC DNA]</scope>
    <source>
        <strain evidence="6 26">429821</strain>
        <strain evidence="8 24">562417</strain>
        <strain evidence="9 25">562428</strain>
        <strain evidence="7 23">563356</strain>
        <strain evidence="1 19">688377</strain>
        <strain evidence="11 22">760311</strain>
        <strain evidence="12 21">883775</strain>
        <strain evidence="4">RL15000161</strain>
    </source>
</reference>
<dbReference type="EMBL" id="QDAY01000008">
    <property type="protein sequence ID" value="KAA9446524.1"/>
    <property type="molecule type" value="Genomic_DNA"/>
</dbReference>
<dbReference type="Proteomes" id="UP000371553">
    <property type="component" value="Unassembled WGS sequence"/>
</dbReference>
<dbReference type="EMBL" id="AAISWI010000031">
    <property type="protein sequence ID" value="ECH7212753.1"/>
    <property type="molecule type" value="Genomic_DNA"/>
</dbReference>
<dbReference type="EMBL" id="AABEQV010000014">
    <property type="protein sequence ID" value="EAG9858346.1"/>
    <property type="molecule type" value="Genomic_DNA"/>
</dbReference>
<dbReference type="EMBL" id="AABBHO010000090">
    <property type="protein sequence ID" value="EAG2998662.1"/>
    <property type="molecule type" value="Genomic_DNA"/>
</dbReference>
<dbReference type="EMBL" id="AANOZB010000013">
    <property type="protein sequence ID" value="EDP8411308.1"/>
    <property type="molecule type" value="Genomic_DNA"/>
</dbReference>
<evidence type="ECO:0000313" key="6">
    <source>
        <dbReference type="EMBL" id="EAG9858346.1"/>
    </source>
</evidence>
<dbReference type="EMBL" id="AAAJKI010000084">
    <property type="protein sequence ID" value="EAC6549736.1"/>
    <property type="molecule type" value="Genomic_DNA"/>
</dbReference>